<dbReference type="Gene3D" id="1.20.140.10">
    <property type="entry name" value="Butyryl-CoA Dehydrogenase, subunit A, domain 3"/>
    <property type="match status" value="2"/>
</dbReference>
<comment type="caution">
    <text evidence="11">The sequence shown here is derived from an EMBL/GenBank/DDBJ whole genome shotgun (WGS) entry which is preliminary data.</text>
</comment>
<dbReference type="InterPro" id="IPR036250">
    <property type="entry name" value="AcylCo_DH-like_C"/>
</dbReference>
<evidence type="ECO:0000259" key="8">
    <source>
        <dbReference type="Pfam" id="PF02770"/>
    </source>
</evidence>
<dbReference type="InterPro" id="IPR055060">
    <property type="entry name" value="ACOX_C_alpha1"/>
</dbReference>
<evidence type="ECO:0000256" key="5">
    <source>
        <dbReference type="ARBA" id="ARBA00023002"/>
    </source>
</evidence>
<evidence type="ECO:0000259" key="7">
    <source>
        <dbReference type="Pfam" id="PF01756"/>
    </source>
</evidence>
<evidence type="ECO:0000256" key="1">
    <source>
        <dbReference type="ARBA" id="ARBA00001974"/>
    </source>
</evidence>
<keyword evidence="12" id="KW-1185">Reference proteome</keyword>
<feature type="domain" description="Acyl-CoA dehydrogenase/oxidase N-terminal" evidence="9">
    <location>
        <begin position="55"/>
        <end position="151"/>
    </location>
</feature>
<comment type="cofactor">
    <cofactor evidence="1">
        <name>FAD</name>
        <dbReference type="ChEBI" id="CHEBI:57692"/>
    </cofactor>
</comment>
<dbReference type="InterPro" id="IPR037069">
    <property type="entry name" value="AcylCoA_DH/ox_N_sf"/>
</dbReference>
<dbReference type="SUPFAM" id="SSF56645">
    <property type="entry name" value="Acyl-CoA dehydrogenase NM domain-like"/>
    <property type="match status" value="1"/>
</dbReference>
<reference evidence="11 12" key="1">
    <citation type="submission" date="2024-02" db="EMBL/GenBank/DDBJ databases">
        <title>Lysinimicrobium sediminis NBRC 112286.</title>
        <authorList>
            <person name="Ichikawa N."/>
            <person name="Katano-Makiyama Y."/>
            <person name="Hidaka K."/>
        </authorList>
    </citation>
    <scope>NUCLEOTIDE SEQUENCE [LARGE SCALE GENOMIC DNA]</scope>
    <source>
        <strain evidence="11 12">NBRC 112286</strain>
    </source>
</reference>
<dbReference type="Pfam" id="PF01756">
    <property type="entry name" value="ACOX"/>
    <property type="match status" value="1"/>
</dbReference>
<comment type="similarity">
    <text evidence="2">Belongs to the acyl-CoA oxidase family.</text>
</comment>
<dbReference type="PIRSF" id="PIRSF000168">
    <property type="entry name" value="Acyl-CoA_oxidase"/>
    <property type="match status" value="1"/>
</dbReference>
<dbReference type="PANTHER" id="PTHR10909">
    <property type="entry name" value="ELECTRON TRANSPORT OXIDOREDUCTASE"/>
    <property type="match status" value="1"/>
</dbReference>
<organism evidence="11 12">
    <name type="scientific">Demequina sediminis</name>
    <dbReference type="NCBI Taxonomy" id="1930058"/>
    <lineage>
        <taxon>Bacteria</taxon>
        <taxon>Bacillati</taxon>
        <taxon>Actinomycetota</taxon>
        <taxon>Actinomycetes</taxon>
        <taxon>Micrococcales</taxon>
        <taxon>Demequinaceae</taxon>
        <taxon>Demequina</taxon>
    </lineage>
</organism>
<evidence type="ECO:0000259" key="9">
    <source>
        <dbReference type="Pfam" id="PF02771"/>
    </source>
</evidence>
<gene>
    <name evidence="11" type="ORF">Lsed01_00364</name>
</gene>
<dbReference type="InterPro" id="IPR046373">
    <property type="entry name" value="Acyl-CoA_Oxase/DH_mid-dom_sf"/>
</dbReference>
<keyword evidence="4" id="KW-0274">FAD</keyword>
<evidence type="ECO:0000256" key="3">
    <source>
        <dbReference type="ARBA" id="ARBA00022630"/>
    </source>
</evidence>
<feature type="region of interest" description="Disordered" evidence="6">
    <location>
        <begin position="1"/>
        <end position="21"/>
    </location>
</feature>
<dbReference type="InterPro" id="IPR013786">
    <property type="entry name" value="AcylCoA_DH/ox_N"/>
</dbReference>
<evidence type="ECO:0000256" key="2">
    <source>
        <dbReference type="ARBA" id="ARBA00006288"/>
    </source>
</evidence>
<dbReference type="InterPro" id="IPR006091">
    <property type="entry name" value="Acyl-CoA_Oxase/DH_mid-dom"/>
</dbReference>
<dbReference type="SUPFAM" id="SSF47203">
    <property type="entry name" value="Acyl-CoA dehydrogenase C-terminal domain-like"/>
    <property type="match status" value="2"/>
</dbReference>
<feature type="domain" description="Acyl-CoA oxidase/dehydrogenase middle" evidence="8">
    <location>
        <begin position="155"/>
        <end position="264"/>
    </location>
</feature>
<dbReference type="Gene3D" id="2.40.110.10">
    <property type="entry name" value="Butyryl-CoA Dehydrogenase, subunit A, domain 2"/>
    <property type="match status" value="1"/>
</dbReference>
<dbReference type="EMBL" id="BAABRR010000001">
    <property type="protein sequence ID" value="GAA5517947.1"/>
    <property type="molecule type" value="Genomic_DNA"/>
</dbReference>
<evidence type="ECO:0000313" key="11">
    <source>
        <dbReference type="EMBL" id="GAA5517947.1"/>
    </source>
</evidence>
<keyword evidence="5" id="KW-0560">Oxidoreductase</keyword>
<dbReference type="Pfam" id="PF22924">
    <property type="entry name" value="ACOX_C_alpha1"/>
    <property type="match status" value="1"/>
</dbReference>
<accession>A0ABP9WDP5</accession>
<dbReference type="Pfam" id="PF02770">
    <property type="entry name" value="Acyl-CoA_dh_M"/>
    <property type="match status" value="1"/>
</dbReference>
<dbReference type="InterPro" id="IPR009100">
    <property type="entry name" value="AcylCoA_DH/oxidase_NM_dom_sf"/>
</dbReference>
<feature type="compositionally biased region" description="Polar residues" evidence="6">
    <location>
        <begin position="1"/>
        <end position="10"/>
    </location>
</feature>
<keyword evidence="3" id="KW-0285">Flavoprotein</keyword>
<evidence type="ECO:0000259" key="10">
    <source>
        <dbReference type="Pfam" id="PF22924"/>
    </source>
</evidence>
<dbReference type="Gene3D" id="1.10.540.10">
    <property type="entry name" value="Acyl-CoA dehydrogenase/oxidase, N-terminal domain"/>
    <property type="match status" value="1"/>
</dbReference>
<evidence type="ECO:0000256" key="6">
    <source>
        <dbReference type="SAM" id="MobiDB-lite"/>
    </source>
</evidence>
<evidence type="ECO:0008006" key="13">
    <source>
        <dbReference type="Google" id="ProtNLM"/>
    </source>
</evidence>
<evidence type="ECO:0000313" key="12">
    <source>
        <dbReference type="Proteomes" id="UP001426770"/>
    </source>
</evidence>
<sequence length="659" mass="70979">MTLTHDTPTTPAAGRGLDADVDGESLTTLGASLRAALDGPFAVERAAARRAFPAEGMLRPVHYGVDESREWTLARLRELSARGFGSSGVPERAGAHADPLAAVVTFETLAHGDLSVTIKSGVQFGLFGGAVTNLGTAWHHDTFLPSITSMELLGGFAMTELGHGSDVASLETTLTYLPETDEIEVHTPNSAATKAYIGNAARDGHMAAVFGQLIVDGKSHGVHTVLVPLRDEHGKDLPGITTGDHGHKGGLLGVDNGTIAFDHVRVPRRMLLDRYGGIDDTGAYRSEIADPNRRFFTMLGTLVRGRVCVGGAGAVAARRALSIATRHALRRRQFPAPGRPEGVLLLDYVVHQRRLLPLLARSYALGYAQNELVAALVAVQGDAPSTERDQRELETLAAGMKAMQTWFANHAVEEAREACGGAGYMSDNVLTGLRGDVDIFATFEGDNTVLMQLVTKGLLTDYRQAWSALDRGGVVAATTRAVGEMVMERTAAGLMLDRLAATARRRPEETTLVDRGWHALMFEERERHSLESLARRMRAAGKAEGDAFESFNRLGPHVQFVARAHLERVMLAATVDAISRVEDAETRDVLERVCSLYALTSIAADRAWYLEHHRISGGRSKAIGDQIDALCRELRPHALALVEGLGVPAQWLGAAILED</sequence>
<feature type="domain" description="Acyl-CoA oxidase C-alpha1" evidence="10">
    <location>
        <begin position="300"/>
        <end position="459"/>
    </location>
</feature>
<protein>
    <recommendedName>
        <fullName evidence="13">Acyl-CoA oxidase</fullName>
    </recommendedName>
</protein>
<dbReference type="PANTHER" id="PTHR10909:SF382">
    <property type="entry name" value="ACYL-COENZYME A OXIDASE"/>
    <property type="match status" value="1"/>
</dbReference>
<feature type="domain" description="Acyl-CoA oxidase C-terminal" evidence="7">
    <location>
        <begin position="521"/>
        <end position="656"/>
    </location>
</feature>
<name>A0ABP9WDP5_9MICO</name>
<dbReference type="InterPro" id="IPR002655">
    <property type="entry name" value="Acyl-CoA_oxidase_C"/>
</dbReference>
<dbReference type="Proteomes" id="UP001426770">
    <property type="component" value="Unassembled WGS sequence"/>
</dbReference>
<dbReference type="Pfam" id="PF02771">
    <property type="entry name" value="Acyl-CoA_dh_N"/>
    <property type="match status" value="1"/>
</dbReference>
<proteinExistence type="inferred from homology"/>
<evidence type="ECO:0000256" key="4">
    <source>
        <dbReference type="ARBA" id="ARBA00022827"/>
    </source>
</evidence>
<dbReference type="RefSeq" id="WP_345378240.1">
    <property type="nucleotide sequence ID" value="NZ_BAABRR010000001.1"/>
</dbReference>
<dbReference type="InterPro" id="IPR012258">
    <property type="entry name" value="Acyl-CoA_oxidase"/>
</dbReference>